<accession>A0A7J2TGR3</accession>
<comment type="caution">
    <text evidence="1">The sequence shown here is derived from an EMBL/GenBank/DDBJ whole genome shotgun (WGS) entry which is preliminary data.</text>
</comment>
<reference evidence="1" key="1">
    <citation type="journal article" date="2020" name="mSystems">
        <title>Genome- and Community-Level Interaction Insights into Carbon Utilization and Element Cycling Functions of Hydrothermarchaeota in Hydrothermal Sediment.</title>
        <authorList>
            <person name="Zhou Z."/>
            <person name="Liu Y."/>
            <person name="Xu W."/>
            <person name="Pan J."/>
            <person name="Luo Z.H."/>
            <person name="Li M."/>
        </authorList>
    </citation>
    <scope>NUCLEOTIDE SEQUENCE [LARGE SCALE GENOMIC DNA]</scope>
    <source>
        <strain evidence="1">SpSt-26</strain>
    </source>
</reference>
<proteinExistence type="predicted"/>
<name>A0A7J2TGR3_ARCFL</name>
<evidence type="ECO:0000313" key="1">
    <source>
        <dbReference type="EMBL" id="HEH34929.1"/>
    </source>
</evidence>
<dbReference type="Pfam" id="PF16868">
    <property type="entry name" value="NMT1_3"/>
    <property type="match status" value="1"/>
</dbReference>
<organism evidence="1">
    <name type="scientific">Archaeoglobus fulgidus</name>
    <dbReference type="NCBI Taxonomy" id="2234"/>
    <lineage>
        <taxon>Archaea</taxon>
        <taxon>Methanobacteriati</taxon>
        <taxon>Methanobacteriota</taxon>
        <taxon>Archaeoglobi</taxon>
        <taxon>Archaeoglobales</taxon>
        <taxon>Archaeoglobaceae</taxon>
        <taxon>Archaeoglobus</taxon>
    </lineage>
</organism>
<dbReference type="PANTHER" id="PTHR42941">
    <property type="entry name" value="SLL1037 PROTEIN"/>
    <property type="match status" value="1"/>
</dbReference>
<dbReference type="SUPFAM" id="SSF53850">
    <property type="entry name" value="Periplasmic binding protein-like II"/>
    <property type="match status" value="1"/>
</dbReference>
<gene>
    <name evidence="1" type="ORF">ENP88_01990</name>
</gene>
<dbReference type="AlphaFoldDB" id="A0A7J2TGR3"/>
<dbReference type="InterPro" id="IPR011852">
    <property type="entry name" value="TRAP_TAXI"/>
</dbReference>
<protein>
    <submittedName>
        <fullName evidence="1">Immunogenic protein</fullName>
    </submittedName>
</protein>
<dbReference type="PANTHER" id="PTHR42941:SF1">
    <property type="entry name" value="SLL1037 PROTEIN"/>
    <property type="match status" value="1"/>
</dbReference>
<dbReference type="Gene3D" id="3.40.190.10">
    <property type="entry name" value="Periplasmic binding protein-like II"/>
    <property type="match status" value="2"/>
</dbReference>
<sequence length="354" mass="39320">MRAGLVLLVLITAVLLANCATQETKPATPTPTPTPTQKITWTWATLDPGGYGYRVIAGILDTVRPDLPNVEFLVKPYSSTTAAIKGFCKGEADGTYIADLGFKELYTFTGAFKDFKPEVKQMPVQSFWTYTMETFLLVPKDKADQIKSWKDLEGKKVYLTPAGYMNHINIRRALDAVGVKVEHVEVDSKFVCKALEEGTIVATALYTTARVSLPTWGQELAISCRGKLVPLNPSSDEIEKLEKAGLQLVEIDAQKIDREMTGKIYGVPFYFGYHVGMRISEKDLYEFLKAVEKNADKLPQVDAGLEPLAADVPKFQYLGVKAADPSLVPIHPGLAKYLKEKGLWESEWDKYIAK</sequence>
<dbReference type="EMBL" id="DSLA01000034">
    <property type="protein sequence ID" value="HEH34929.1"/>
    <property type="molecule type" value="Genomic_DNA"/>
</dbReference>